<proteinExistence type="predicted"/>
<dbReference type="AlphaFoldDB" id="A0A644TZ43"/>
<evidence type="ECO:0000313" key="1">
    <source>
        <dbReference type="EMBL" id="MPL70911.1"/>
    </source>
</evidence>
<name>A0A644TZ43_9ZZZZ</name>
<reference evidence="1" key="1">
    <citation type="submission" date="2019-08" db="EMBL/GenBank/DDBJ databases">
        <authorList>
            <person name="Kucharzyk K."/>
            <person name="Murdoch R.W."/>
            <person name="Higgins S."/>
            <person name="Loffler F."/>
        </authorList>
    </citation>
    <scope>NUCLEOTIDE SEQUENCE</scope>
</reference>
<gene>
    <name evidence="1" type="ORF">SDC9_16673</name>
</gene>
<dbReference type="EMBL" id="VSSQ01000055">
    <property type="protein sequence ID" value="MPL70911.1"/>
    <property type="molecule type" value="Genomic_DNA"/>
</dbReference>
<sequence length="142" mass="16262">MEESVEVFWANFEKETGEKVLDRTMAQRFSSPKDRGDWGLLVLSPTGLRFRPTPGQNWFSSLFKASSAPVPARADEDIFIPYASMLSLRNPPRKFLDFLFGTPFLAFDIRFSSPQGEEQLRFAVDPKSDFLVSLEKMREKTS</sequence>
<organism evidence="1">
    <name type="scientific">bioreactor metagenome</name>
    <dbReference type="NCBI Taxonomy" id="1076179"/>
    <lineage>
        <taxon>unclassified sequences</taxon>
        <taxon>metagenomes</taxon>
        <taxon>ecological metagenomes</taxon>
    </lineage>
</organism>
<protein>
    <submittedName>
        <fullName evidence="1">Uncharacterized protein</fullName>
    </submittedName>
</protein>
<comment type="caution">
    <text evidence="1">The sequence shown here is derived from an EMBL/GenBank/DDBJ whole genome shotgun (WGS) entry which is preliminary data.</text>
</comment>
<accession>A0A644TZ43</accession>